<feature type="transmembrane region" description="Helical" evidence="7">
    <location>
        <begin position="424"/>
        <end position="443"/>
    </location>
</feature>
<evidence type="ECO:0000256" key="2">
    <source>
        <dbReference type="ARBA" id="ARBA00022448"/>
    </source>
</evidence>
<feature type="transmembrane region" description="Helical" evidence="7">
    <location>
        <begin position="479"/>
        <end position="499"/>
    </location>
</feature>
<feature type="transmembrane region" description="Helical" evidence="7">
    <location>
        <begin position="20"/>
        <end position="37"/>
    </location>
</feature>
<name>A0ABT5RM02_9PSED</name>
<dbReference type="PANTHER" id="PTHR30509">
    <property type="entry name" value="P-HYDROXYBENZOIC ACID EFFLUX PUMP SUBUNIT-RELATED"/>
    <property type="match status" value="1"/>
</dbReference>
<feature type="transmembrane region" description="Helical" evidence="7">
    <location>
        <begin position="91"/>
        <end position="110"/>
    </location>
</feature>
<feature type="transmembrane region" description="Helical" evidence="7">
    <location>
        <begin position="68"/>
        <end position="85"/>
    </location>
</feature>
<reference evidence="8" key="1">
    <citation type="submission" date="2022-07" db="EMBL/GenBank/DDBJ databases">
        <title>Draft genome of Pseudomonas carnis strain LP isolated from cheese.</title>
        <authorList>
            <person name="Wolfe B.E."/>
        </authorList>
    </citation>
    <scope>NUCLEOTIDE SEQUENCE</scope>
    <source>
        <strain evidence="8">LP</strain>
    </source>
</reference>
<comment type="caution">
    <text evidence="8">The sequence shown here is derived from an EMBL/GenBank/DDBJ whole genome shotgun (WGS) entry which is preliminary data.</text>
</comment>
<evidence type="ECO:0000256" key="5">
    <source>
        <dbReference type="ARBA" id="ARBA00022989"/>
    </source>
</evidence>
<dbReference type="Proteomes" id="UP001150614">
    <property type="component" value="Unassembled WGS sequence"/>
</dbReference>
<evidence type="ECO:0000256" key="3">
    <source>
        <dbReference type="ARBA" id="ARBA00022475"/>
    </source>
</evidence>
<evidence type="ECO:0000313" key="9">
    <source>
        <dbReference type="Proteomes" id="UP001150614"/>
    </source>
</evidence>
<feature type="transmembrane region" description="Helical" evidence="7">
    <location>
        <begin position="400"/>
        <end position="418"/>
    </location>
</feature>
<keyword evidence="2" id="KW-0813">Transport</keyword>
<organism evidence="8 9">
    <name type="scientific">Pseudomonas carnis</name>
    <dbReference type="NCBI Taxonomy" id="2487355"/>
    <lineage>
        <taxon>Bacteria</taxon>
        <taxon>Pseudomonadati</taxon>
        <taxon>Pseudomonadota</taxon>
        <taxon>Gammaproteobacteria</taxon>
        <taxon>Pseudomonadales</taxon>
        <taxon>Pseudomonadaceae</taxon>
        <taxon>Pseudomonas</taxon>
    </lineage>
</organism>
<evidence type="ECO:0000256" key="4">
    <source>
        <dbReference type="ARBA" id="ARBA00022692"/>
    </source>
</evidence>
<sequence length="643" mass="70049">MNTLHFSRFVGLDRSRVRFALFAAVAAWLAIAVATVLDLPNAHWAGITVFTVSQPSRGLLIERCTWRLVGTALGAVVGGLLLILFGNEPALLVLFLSCWLAICAAASALVRHFRSYGAVLAGYTGAIVALIDVSHPGNVEALAYGRIACTVIGVCVATLISGFFMPASGTQRLLDNARRLSTQTLQWVADGVNGLASAQEHLRLERLILDISNIEAEADEVLDGSTGARWRKRRLRNMLASLLAVIDAANSLRNQMNRHDAHQQEIEQTRVVLRQWLSKASAQTTAGEHDPTSWGEIAPHSRILPIEVAALRQALASLTDDIQALERKASTGPVPLRLVSESDWLAALRAALRTGLCVLIVGFVWDATQWSAGSFMLLGACVYITVFATNEHGKRNARRVIPGVALGICAGYVFRVWLHPSPANIEELVLGLLPFLLVSMLGLTMRITAISAVEYSNFFLMLVQPSHLTPIGLPIESQGLALMIGTCLSVIALHFLLPLDPFHRQRLQSKAIVRHLESLARQEAVPSVDYWKARMYLRLLRWIARPGMGESAHRVPGVLLALDLGALILTLRSYAAESLELRAEVSNVLHILGNLHIPPTDLSEALRASSKHFDADEKARSIRSALQSCADDIAKESLLFGNA</sequence>
<feature type="transmembrane region" description="Helical" evidence="7">
    <location>
        <begin position="43"/>
        <end position="61"/>
    </location>
</feature>
<comment type="subcellular location">
    <subcellularLocation>
        <location evidence="1">Cell membrane</location>
        <topology evidence="1">Multi-pass membrane protein</topology>
    </subcellularLocation>
</comment>
<dbReference type="InterPro" id="IPR006726">
    <property type="entry name" value="PHBA_efflux_AaeB/fusaric-R"/>
</dbReference>
<dbReference type="RefSeq" id="WP_274129113.1">
    <property type="nucleotide sequence ID" value="NZ_JANCLL010000037.1"/>
</dbReference>
<feature type="transmembrane region" description="Helical" evidence="7">
    <location>
        <begin position="141"/>
        <end position="164"/>
    </location>
</feature>
<protein>
    <submittedName>
        <fullName evidence="8">FUSC family protein</fullName>
    </submittedName>
</protein>
<evidence type="ECO:0000256" key="6">
    <source>
        <dbReference type="ARBA" id="ARBA00023136"/>
    </source>
</evidence>
<feature type="transmembrane region" description="Helical" evidence="7">
    <location>
        <begin position="371"/>
        <end position="388"/>
    </location>
</feature>
<evidence type="ECO:0000256" key="1">
    <source>
        <dbReference type="ARBA" id="ARBA00004651"/>
    </source>
</evidence>
<dbReference type="Pfam" id="PF04632">
    <property type="entry name" value="FUSC"/>
    <property type="match status" value="1"/>
</dbReference>
<feature type="transmembrane region" description="Helical" evidence="7">
    <location>
        <begin position="117"/>
        <end position="135"/>
    </location>
</feature>
<evidence type="ECO:0000313" key="8">
    <source>
        <dbReference type="EMBL" id="MDD1947009.1"/>
    </source>
</evidence>
<keyword evidence="9" id="KW-1185">Reference proteome</keyword>
<dbReference type="EMBL" id="JANCLL010000037">
    <property type="protein sequence ID" value="MDD1947009.1"/>
    <property type="molecule type" value="Genomic_DNA"/>
</dbReference>
<keyword evidence="5 7" id="KW-1133">Transmembrane helix</keyword>
<evidence type="ECO:0000256" key="7">
    <source>
        <dbReference type="SAM" id="Phobius"/>
    </source>
</evidence>
<keyword evidence="6 7" id="KW-0472">Membrane</keyword>
<accession>A0ABT5RM02</accession>
<keyword evidence="3" id="KW-1003">Cell membrane</keyword>
<keyword evidence="4 7" id="KW-0812">Transmembrane</keyword>
<dbReference type="PANTHER" id="PTHR30509:SF9">
    <property type="entry name" value="MULTIDRUG RESISTANCE PROTEIN MDTO"/>
    <property type="match status" value="1"/>
</dbReference>
<feature type="transmembrane region" description="Helical" evidence="7">
    <location>
        <begin position="346"/>
        <end position="365"/>
    </location>
</feature>
<gene>
    <name evidence="8" type="ORF">NMG11_24620</name>
</gene>
<proteinExistence type="predicted"/>